<keyword evidence="2" id="KW-1185">Reference proteome</keyword>
<accession>A0AAN7APL1</accession>
<reference evidence="1" key="1">
    <citation type="journal article" date="2023" name="Mol. Phylogenet. Evol.">
        <title>Genome-scale phylogeny and comparative genomics of the fungal order Sordariales.</title>
        <authorList>
            <person name="Hensen N."/>
            <person name="Bonometti L."/>
            <person name="Westerberg I."/>
            <person name="Brannstrom I.O."/>
            <person name="Guillou S."/>
            <person name="Cros-Aarteil S."/>
            <person name="Calhoun S."/>
            <person name="Haridas S."/>
            <person name="Kuo A."/>
            <person name="Mondo S."/>
            <person name="Pangilinan J."/>
            <person name="Riley R."/>
            <person name="LaButti K."/>
            <person name="Andreopoulos B."/>
            <person name="Lipzen A."/>
            <person name="Chen C."/>
            <person name="Yan M."/>
            <person name="Daum C."/>
            <person name="Ng V."/>
            <person name="Clum A."/>
            <person name="Steindorff A."/>
            <person name="Ohm R.A."/>
            <person name="Martin F."/>
            <person name="Silar P."/>
            <person name="Natvig D.O."/>
            <person name="Lalanne C."/>
            <person name="Gautier V."/>
            <person name="Ament-Velasquez S.L."/>
            <person name="Kruys A."/>
            <person name="Hutchinson M.I."/>
            <person name="Powell A.J."/>
            <person name="Barry K."/>
            <person name="Miller A.N."/>
            <person name="Grigoriev I.V."/>
            <person name="Debuchy R."/>
            <person name="Gladieux P."/>
            <person name="Hiltunen Thoren M."/>
            <person name="Johannesson H."/>
        </authorList>
    </citation>
    <scope>NUCLEOTIDE SEQUENCE</scope>
    <source>
        <strain evidence="1">CBS 315.58</strain>
    </source>
</reference>
<dbReference type="Proteomes" id="UP001303160">
    <property type="component" value="Unassembled WGS sequence"/>
</dbReference>
<name>A0AAN7APL1_9PEZI</name>
<sequence>LLMSELNISNPPAVAFILSCFRDYINFLAHQPANILDPHFPDVRSRVNLTLENQRVSFLWTNLQQLSQNPNAGQADHGAAFVIRVVQYAAGAYTFQSTSELLANESTLREVHVILCKLQSIWIGTSDVWIENGRLRGALHGALRRA</sequence>
<evidence type="ECO:0000313" key="1">
    <source>
        <dbReference type="EMBL" id="KAK4194693.1"/>
    </source>
</evidence>
<dbReference type="EMBL" id="MU864045">
    <property type="protein sequence ID" value="KAK4194693.1"/>
    <property type="molecule type" value="Genomic_DNA"/>
</dbReference>
<organism evidence="1 2">
    <name type="scientific">Triangularia verruculosa</name>
    <dbReference type="NCBI Taxonomy" id="2587418"/>
    <lineage>
        <taxon>Eukaryota</taxon>
        <taxon>Fungi</taxon>
        <taxon>Dikarya</taxon>
        <taxon>Ascomycota</taxon>
        <taxon>Pezizomycotina</taxon>
        <taxon>Sordariomycetes</taxon>
        <taxon>Sordariomycetidae</taxon>
        <taxon>Sordariales</taxon>
        <taxon>Podosporaceae</taxon>
        <taxon>Triangularia</taxon>
    </lineage>
</organism>
<comment type="caution">
    <text evidence="1">The sequence shown here is derived from an EMBL/GenBank/DDBJ whole genome shotgun (WGS) entry which is preliminary data.</text>
</comment>
<protein>
    <submittedName>
        <fullName evidence="1">Uncharacterized protein</fullName>
    </submittedName>
</protein>
<dbReference type="AlphaFoldDB" id="A0AAN7APL1"/>
<reference evidence="1" key="2">
    <citation type="submission" date="2023-05" db="EMBL/GenBank/DDBJ databases">
        <authorList>
            <consortium name="Lawrence Berkeley National Laboratory"/>
            <person name="Steindorff A."/>
            <person name="Hensen N."/>
            <person name="Bonometti L."/>
            <person name="Westerberg I."/>
            <person name="Brannstrom I.O."/>
            <person name="Guillou S."/>
            <person name="Cros-Aarteil S."/>
            <person name="Calhoun S."/>
            <person name="Haridas S."/>
            <person name="Kuo A."/>
            <person name="Mondo S."/>
            <person name="Pangilinan J."/>
            <person name="Riley R."/>
            <person name="Labutti K."/>
            <person name="Andreopoulos B."/>
            <person name="Lipzen A."/>
            <person name="Chen C."/>
            <person name="Yanf M."/>
            <person name="Daum C."/>
            <person name="Ng V."/>
            <person name="Clum A."/>
            <person name="Ohm R."/>
            <person name="Martin F."/>
            <person name="Silar P."/>
            <person name="Natvig D."/>
            <person name="Lalanne C."/>
            <person name="Gautier V."/>
            <person name="Ament-Velasquez S.L."/>
            <person name="Kruys A."/>
            <person name="Hutchinson M.I."/>
            <person name="Powell A.J."/>
            <person name="Barry K."/>
            <person name="Miller A.N."/>
            <person name="Grigoriev I.V."/>
            <person name="Debuchy R."/>
            <person name="Gladieux P."/>
            <person name="Thoren M.H."/>
            <person name="Johannesson H."/>
        </authorList>
    </citation>
    <scope>NUCLEOTIDE SEQUENCE</scope>
    <source>
        <strain evidence="1">CBS 315.58</strain>
    </source>
</reference>
<gene>
    <name evidence="1" type="ORF">QBC40DRAFT_136745</name>
</gene>
<feature type="non-terminal residue" evidence="1">
    <location>
        <position position="1"/>
    </location>
</feature>
<evidence type="ECO:0000313" key="2">
    <source>
        <dbReference type="Proteomes" id="UP001303160"/>
    </source>
</evidence>
<proteinExistence type="predicted"/>
<feature type="non-terminal residue" evidence="1">
    <location>
        <position position="146"/>
    </location>
</feature>